<evidence type="ECO:0000313" key="2">
    <source>
        <dbReference type="EMBL" id="VBA49547.1"/>
    </source>
</evidence>
<keyword evidence="3" id="KW-1185">Reference proteome</keyword>
<accession>A0A498QRI9</accession>
<dbReference type="EMBL" id="UPHU01000001">
    <property type="protein sequence ID" value="VBA49547.1"/>
    <property type="molecule type" value="Genomic_DNA"/>
</dbReference>
<name>A0A498QRI9_9MYCO</name>
<gene>
    <name evidence="2" type="ORF">LAUMK142_02027</name>
</gene>
<evidence type="ECO:0000313" key="3">
    <source>
        <dbReference type="Proteomes" id="UP000268285"/>
    </source>
</evidence>
<sequence>MRLRPSIEAADLPRSGEPGSHYRRPPDTGRAAPSDIHSDSLERYTRIYVDRTMCSGRMAQNVITVHRLTPGTGNTRMPDMSDHYVRGPLVMSSTHTANRRWV</sequence>
<dbReference type="AlphaFoldDB" id="A0A498QRI9"/>
<proteinExistence type="predicted"/>
<protein>
    <submittedName>
        <fullName evidence="2">Uncharacterized protein</fullName>
    </submittedName>
</protein>
<evidence type="ECO:0000256" key="1">
    <source>
        <dbReference type="SAM" id="MobiDB-lite"/>
    </source>
</evidence>
<organism evidence="2 3">
    <name type="scientific">Mycobacterium pseudokansasii</name>
    <dbReference type="NCBI Taxonomy" id="2341080"/>
    <lineage>
        <taxon>Bacteria</taxon>
        <taxon>Bacillati</taxon>
        <taxon>Actinomycetota</taxon>
        <taxon>Actinomycetes</taxon>
        <taxon>Mycobacteriales</taxon>
        <taxon>Mycobacteriaceae</taxon>
        <taxon>Mycobacterium</taxon>
    </lineage>
</organism>
<feature type="region of interest" description="Disordered" evidence="1">
    <location>
        <begin position="1"/>
        <end position="37"/>
    </location>
</feature>
<reference evidence="2 3" key="1">
    <citation type="submission" date="2018-09" db="EMBL/GenBank/DDBJ databases">
        <authorList>
            <person name="Tagini F."/>
        </authorList>
    </citation>
    <scope>NUCLEOTIDE SEQUENCE [LARGE SCALE GENOMIC DNA]</scope>
    <source>
        <strain evidence="2 3">MK142</strain>
    </source>
</reference>
<dbReference type="Proteomes" id="UP000268285">
    <property type="component" value="Unassembled WGS sequence"/>
</dbReference>